<feature type="compositionally biased region" description="Basic and acidic residues" evidence="5">
    <location>
        <begin position="413"/>
        <end position="429"/>
    </location>
</feature>
<evidence type="ECO:0000313" key="8">
    <source>
        <dbReference type="Proteomes" id="UP000272025"/>
    </source>
</evidence>
<feature type="compositionally biased region" description="Low complexity" evidence="5">
    <location>
        <begin position="20"/>
        <end position="33"/>
    </location>
</feature>
<keyword evidence="2 6" id="KW-0812">Transmembrane</keyword>
<name>A0A3N2PV36_SODAK</name>
<dbReference type="GO" id="GO:0032469">
    <property type="term" value="P:endoplasmic reticulum calcium ion homeostasis"/>
    <property type="evidence" value="ECO:0007669"/>
    <property type="project" value="InterPro"/>
</dbReference>
<feature type="region of interest" description="Disordered" evidence="5">
    <location>
        <begin position="381"/>
        <end position="438"/>
    </location>
</feature>
<dbReference type="PANTHER" id="PTHR12883:SF0">
    <property type="entry name" value="PAT COMPLEX SUBUNIT CCDC47"/>
    <property type="match status" value="1"/>
</dbReference>
<dbReference type="GO" id="GO:0016020">
    <property type="term" value="C:membrane"/>
    <property type="evidence" value="ECO:0007669"/>
    <property type="project" value="UniProtKB-SubCell"/>
</dbReference>
<keyword evidence="3 6" id="KW-1133">Transmembrane helix</keyword>
<dbReference type="STRING" id="1314773.A0A3N2PV36"/>
<accession>A0A3N2PV36</accession>
<dbReference type="GO" id="GO:0005509">
    <property type="term" value="F:calcium ion binding"/>
    <property type="evidence" value="ECO:0007669"/>
    <property type="project" value="InterPro"/>
</dbReference>
<evidence type="ECO:0000256" key="3">
    <source>
        <dbReference type="ARBA" id="ARBA00022989"/>
    </source>
</evidence>
<dbReference type="EMBL" id="ML119056">
    <property type="protein sequence ID" value="ROT38334.1"/>
    <property type="molecule type" value="Genomic_DNA"/>
</dbReference>
<evidence type="ECO:0000256" key="2">
    <source>
        <dbReference type="ARBA" id="ARBA00022692"/>
    </source>
</evidence>
<gene>
    <name evidence="7" type="ORF">SODALDRAFT_312945</name>
</gene>
<comment type="subcellular location">
    <subcellularLocation>
        <location evidence="1">Membrane</location>
        <topology evidence="1">Single-pass membrane protein</topology>
    </subcellularLocation>
</comment>
<dbReference type="OrthoDB" id="10039147at2759"/>
<feature type="transmembrane region" description="Helical" evidence="6">
    <location>
        <begin position="77"/>
        <end position="96"/>
    </location>
</feature>
<evidence type="ECO:0000313" key="7">
    <source>
        <dbReference type="EMBL" id="ROT38334.1"/>
    </source>
</evidence>
<evidence type="ECO:0000256" key="6">
    <source>
        <dbReference type="SAM" id="Phobius"/>
    </source>
</evidence>
<reference evidence="7 8" key="1">
    <citation type="journal article" date="2018" name="Mol. Ecol.">
        <title>The obligate alkalophilic soda-lake fungus Sodiomyces alkalinus has shifted to a protein diet.</title>
        <authorList>
            <person name="Grum-Grzhimaylo A.A."/>
            <person name="Falkoski D.L."/>
            <person name="van den Heuvel J."/>
            <person name="Valero-Jimenez C.A."/>
            <person name="Min B."/>
            <person name="Choi I.G."/>
            <person name="Lipzen A."/>
            <person name="Daum C.G."/>
            <person name="Aanen D.K."/>
            <person name="Tsang A."/>
            <person name="Henrissat B."/>
            <person name="Bilanenko E.N."/>
            <person name="de Vries R.P."/>
            <person name="van Kan J.A.L."/>
            <person name="Grigoriev I.V."/>
            <person name="Debets A.J.M."/>
        </authorList>
    </citation>
    <scope>NUCLEOTIDE SEQUENCE [LARGE SCALE GENOMIC DNA]</scope>
    <source>
        <strain evidence="7 8">F11</strain>
    </source>
</reference>
<keyword evidence="8" id="KW-1185">Reference proteome</keyword>
<proteinExistence type="predicted"/>
<dbReference type="GeneID" id="39577694"/>
<evidence type="ECO:0000256" key="4">
    <source>
        <dbReference type="ARBA" id="ARBA00023136"/>
    </source>
</evidence>
<feature type="region of interest" description="Disordered" evidence="5">
    <location>
        <begin position="15"/>
        <end position="50"/>
    </location>
</feature>
<dbReference type="InterPro" id="IPR012879">
    <property type="entry name" value="CCDC47"/>
</dbReference>
<evidence type="ECO:0000256" key="1">
    <source>
        <dbReference type="ARBA" id="ARBA00004167"/>
    </source>
</evidence>
<protein>
    <submittedName>
        <fullName evidence="7">DUF1682-domain-containing protein</fullName>
    </submittedName>
</protein>
<keyword evidence="4 6" id="KW-0472">Membrane</keyword>
<evidence type="ECO:0000256" key="5">
    <source>
        <dbReference type="SAM" id="MobiDB-lite"/>
    </source>
</evidence>
<dbReference type="RefSeq" id="XP_028466140.1">
    <property type="nucleotide sequence ID" value="XM_028609216.1"/>
</dbReference>
<sequence>MANVLNGLFGGGKSSETPLPSADSDFADFAGAPDPVPTDTPTPLGSGAAPAAATPAIASQWYEVHKRHTIDEFKFEGLILGIGLVLFMIHLVGARLNRNRAKAWAKANAPVLKREFASVGFSGLPTMDAAAAAGDDDVTTGVLKEKSLFQFASYASGRQNVAFVDVDLTLVRRFNPMLPLAETVLSFFWESMAAPRDVVEAVLYPFDGKESLAVPAVPGTHELRSKEGKSAFDGFVWAIVSKERMKELREERYDLSITFTKDNSKLPNWVSVMSESAEITEQLLTPELIKAVEAAGDAFEYLVISDQPVEKPKTVEEATTARKRIFLRYNLPSNNDYSSLMPLFEEYIRLTDTLVAHGKFRGEVMRKVNKVRDETISQLRKEAEAKEAEERTQEREKAKKAKRDQELAALDAKQQKKYLEKEREKEQRRMAKKQTVRA</sequence>
<feature type="compositionally biased region" description="Basic and acidic residues" evidence="5">
    <location>
        <begin position="381"/>
        <end position="397"/>
    </location>
</feature>
<dbReference type="AlphaFoldDB" id="A0A3N2PV36"/>
<dbReference type="GO" id="GO:0005783">
    <property type="term" value="C:endoplasmic reticulum"/>
    <property type="evidence" value="ECO:0007669"/>
    <property type="project" value="InterPro"/>
</dbReference>
<dbReference type="PANTHER" id="PTHR12883">
    <property type="entry name" value="ADIPOCYTE-SPECIFIC PROTEIN 4-RELATED"/>
    <property type="match status" value="1"/>
</dbReference>
<dbReference type="Pfam" id="PF07946">
    <property type="entry name" value="CCDC47"/>
    <property type="match status" value="1"/>
</dbReference>
<feature type="compositionally biased region" description="Low complexity" evidence="5">
    <location>
        <begin position="41"/>
        <end position="50"/>
    </location>
</feature>
<organism evidence="7 8">
    <name type="scientific">Sodiomyces alkalinus (strain CBS 110278 / VKM F-3762 / F11)</name>
    <name type="common">Alkaliphilic filamentous fungus</name>
    <dbReference type="NCBI Taxonomy" id="1314773"/>
    <lineage>
        <taxon>Eukaryota</taxon>
        <taxon>Fungi</taxon>
        <taxon>Dikarya</taxon>
        <taxon>Ascomycota</taxon>
        <taxon>Pezizomycotina</taxon>
        <taxon>Sordariomycetes</taxon>
        <taxon>Hypocreomycetidae</taxon>
        <taxon>Glomerellales</taxon>
        <taxon>Plectosphaerellaceae</taxon>
        <taxon>Sodiomyces</taxon>
    </lineage>
</organism>
<dbReference type="Proteomes" id="UP000272025">
    <property type="component" value="Unassembled WGS sequence"/>
</dbReference>